<organism evidence="1 2">
    <name type="scientific">Acaulospora colombiana</name>
    <dbReference type="NCBI Taxonomy" id="27376"/>
    <lineage>
        <taxon>Eukaryota</taxon>
        <taxon>Fungi</taxon>
        <taxon>Fungi incertae sedis</taxon>
        <taxon>Mucoromycota</taxon>
        <taxon>Glomeromycotina</taxon>
        <taxon>Glomeromycetes</taxon>
        <taxon>Diversisporales</taxon>
        <taxon>Acaulosporaceae</taxon>
        <taxon>Acaulospora</taxon>
    </lineage>
</organism>
<accession>A0ACA9K2C0</accession>
<evidence type="ECO:0000313" key="1">
    <source>
        <dbReference type="EMBL" id="CAG8447416.1"/>
    </source>
</evidence>
<sequence length="142" mass="16203">MAPQIANKYLQPLLCRWTSHGGELTSFWRQLYGGNMKYAMIEVMMDPKGQNTDMKVNRFFIDSPSTGKFPPTPLPKRNIDMHNCAKFCERLETSPKIAVKASVQLKACLRPNVSEKTPQYIAPNIIPNMKELGRKPINEFDT</sequence>
<evidence type="ECO:0000313" key="2">
    <source>
        <dbReference type="Proteomes" id="UP000789525"/>
    </source>
</evidence>
<dbReference type="EMBL" id="CAJVPT010000597">
    <property type="protein sequence ID" value="CAG8447416.1"/>
    <property type="molecule type" value="Genomic_DNA"/>
</dbReference>
<name>A0ACA9K2C0_9GLOM</name>
<reference evidence="1" key="1">
    <citation type="submission" date="2021-06" db="EMBL/GenBank/DDBJ databases">
        <authorList>
            <person name="Kallberg Y."/>
            <person name="Tangrot J."/>
            <person name="Rosling A."/>
        </authorList>
    </citation>
    <scope>NUCLEOTIDE SEQUENCE</scope>
    <source>
        <strain evidence="1">CL356</strain>
    </source>
</reference>
<keyword evidence="2" id="KW-1185">Reference proteome</keyword>
<comment type="caution">
    <text evidence="1">The sequence shown here is derived from an EMBL/GenBank/DDBJ whole genome shotgun (WGS) entry which is preliminary data.</text>
</comment>
<protein>
    <submittedName>
        <fullName evidence="1">9779_t:CDS:1</fullName>
    </submittedName>
</protein>
<gene>
    <name evidence="1" type="ORF">ACOLOM_LOCUS594</name>
</gene>
<proteinExistence type="predicted"/>
<dbReference type="Proteomes" id="UP000789525">
    <property type="component" value="Unassembled WGS sequence"/>
</dbReference>